<proteinExistence type="predicted"/>
<keyword evidence="3" id="KW-1185">Reference proteome</keyword>
<organism evidence="2 3">
    <name type="scientific">Fermentimonas caenicola</name>
    <dbReference type="NCBI Taxonomy" id="1562970"/>
    <lineage>
        <taxon>Bacteria</taxon>
        <taxon>Pseudomonadati</taxon>
        <taxon>Bacteroidota</taxon>
        <taxon>Bacteroidia</taxon>
        <taxon>Bacteroidales</taxon>
        <taxon>Dysgonomonadaceae</taxon>
        <taxon>Fermentimonas</taxon>
    </lineage>
</organism>
<dbReference type="PANTHER" id="PTHR34406">
    <property type="entry name" value="PROTEIN YCEI"/>
    <property type="match status" value="1"/>
</dbReference>
<accession>A0A098C2W0</accession>
<dbReference type="STRING" id="1562970.ING2E5B_1479"/>
<name>A0A098C2W0_9BACT</name>
<evidence type="ECO:0000259" key="1">
    <source>
        <dbReference type="SMART" id="SM00867"/>
    </source>
</evidence>
<dbReference type="InterPro" id="IPR007372">
    <property type="entry name" value="Lipid/polyisoprenoid-bd_YceI"/>
</dbReference>
<protein>
    <recommendedName>
        <fullName evidence="1">Lipid/polyisoprenoid-binding YceI-like domain-containing protein</fullName>
    </recommendedName>
</protein>
<dbReference type="SMART" id="SM00867">
    <property type="entry name" value="YceI"/>
    <property type="match status" value="1"/>
</dbReference>
<dbReference type="PANTHER" id="PTHR34406:SF1">
    <property type="entry name" value="PROTEIN YCEI"/>
    <property type="match status" value="1"/>
</dbReference>
<reference evidence="2 3" key="1">
    <citation type="submission" date="2014-08" db="EMBL/GenBank/DDBJ databases">
        <authorList>
            <person name="Wibberg D."/>
        </authorList>
    </citation>
    <scope>NUCLEOTIDE SEQUENCE [LARGE SCALE GENOMIC DNA]</scope>
    <source>
        <strain evidence="3">ING2-E5B</strain>
    </source>
</reference>
<evidence type="ECO:0000313" key="2">
    <source>
        <dbReference type="EMBL" id="CEA16227.1"/>
    </source>
</evidence>
<dbReference type="HOGENOM" id="CLU_108463_0_0_10"/>
<dbReference type="SUPFAM" id="SSF101874">
    <property type="entry name" value="YceI-like"/>
    <property type="match status" value="1"/>
</dbReference>
<gene>
    <name evidence="2" type="ORF">ING2E5B_1479</name>
</gene>
<feature type="domain" description="Lipid/polyisoprenoid-binding YceI-like" evidence="1">
    <location>
        <begin position="11"/>
        <end position="172"/>
    </location>
</feature>
<dbReference type="EMBL" id="LN515532">
    <property type="protein sequence ID" value="CEA16227.1"/>
    <property type="molecule type" value="Genomic_DNA"/>
</dbReference>
<dbReference type="KEGG" id="pbt:ING2E5B_1479"/>
<evidence type="ECO:0000313" key="3">
    <source>
        <dbReference type="Proteomes" id="UP000032417"/>
    </source>
</evidence>
<dbReference type="AlphaFoldDB" id="A0A098C2W0"/>
<dbReference type="InterPro" id="IPR036761">
    <property type="entry name" value="TTHA0802/YceI-like_sf"/>
</dbReference>
<dbReference type="Proteomes" id="UP000032417">
    <property type="component" value="Chromosome 1"/>
</dbReference>
<dbReference type="Gene3D" id="2.40.128.110">
    <property type="entry name" value="Lipid/polyisoprenoid-binding, YceI-like"/>
    <property type="match status" value="1"/>
</dbReference>
<sequence length="187" mass="20158">MATVVIAQAQTLSIKSSTVTINGETNVNHDFKINATKVNGKMTIANNRPETLTVEIPVKSLISGENLMDKKTHEAFNEPKNPTILFNMTELNSIQVTGDNIAVTITGNLSFSGATKKVTLKADGKTASPGVYTFEGSLPIKMSDYGMKPPTAMLGTMKTKDQVTVNYKVTFEGAAVDFDTTAYTQNK</sequence>
<dbReference type="Pfam" id="PF04264">
    <property type="entry name" value="YceI"/>
    <property type="match status" value="1"/>
</dbReference>